<organism evidence="1 2">
    <name type="scientific">Hymenobacter lapidarius</name>
    <dbReference type="NCBI Taxonomy" id="1908237"/>
    <lineage>
        <taxon>Bacteria</taxon>
        <taxon>Pseudomonadati</taxon>
        <taxon>Bacteroidota</taxon>
        <taxon>Cytophagia</taxon>
        <taxon>Cytophagales</taxon>
        <taxon>Hymenobacteraceae</taxon>
        <taxon>Hymenobacter</taxon>
    </lineage>
</organism>
<keyword evidence="2" id="KW-1185">Reference proteome</keyword>
<reference evidence="1 2" key="1">
    <citation type="submission" date="2016-08" db="EMBL/GenBank/DDBJ databases">
        <title>Hymenobacter coccineus sp. nov., Hymenobacter lapidarius sp. nov. and Hymenobacter glacialis sp. nov., isolated from Antarctic soil.</title>
        <authorList>
            <person name="Sedlacek I."/>
            <person name="Kralova S."/>
            <person name="Kyrova K."/>
            <person name="Maslanova I."/>
            <person name="Stankova E."/>
            <person name="Vrbovska V."/>
            <person name="Nemec M."/>
            <person name="Bartak M."/>
            <person name="Svec P."/>
            <person name="Busse H.-J."/>
            <person name="Pantucek R."/>
        </authorList>
    </citation>
    <scope>NUCLEOTIDE SEQUENCE [LARGE SCALE GENOMIC DNA]</scope>
    <source>
        <strain evidence="1 2">CCM 8643</strain>
    </source>
</reference>
<dbReference type="OrthoDB" id="1466667at2"/>
<dbReference type="EMBL" id="MDZB01000167">
    <property type="protein sequence ID" value="OGX81178.1"/>
    <property type="molecule type" value="Genomic_DNA"/>
</dbReference>
<dbReference type="STRING" id="1908237.BEN47_19315"/>
<proteinExistence type="predicted"/>
<dbReference type="Proteomes" id="UP000176294">
    <property type="component" value="Unassembled WGS sequence"/>
</dbReference>
<accession>A0A1G1SRE7</accession>
<protein>
    <recommendedName>
        <fullName evidence="3">Cell division protein FtsQ</fullName>
    </recommendedName>
</protein>
<comment type="caution">
    <text evidence="1">The sequence shown here is derived from an EMBL/GenBank/DDBJ whole genome shotgun (WGS) entry which is preliminary data.</text>
</comment>
<gene>
    <name evidence="1" type="ORF">BEN47_19315</name>
</gene>
<evidence type="ECO:0008006" key="3">
    <source>
        <dbReference type="Google" id="ProtNLM"/>
    </source>
</evidence>
<dbReference type="AlphaFoldDB" id="A0A1G1SRE7"/>
<sequence>MERTLRNLLVAAACLLVLGGLGIFAAMRQAARPIGEVSVDIANEFDNYFISERGVTALLTKGGAEPVLGTRPEGPKLRQLEARLRAHPFVREAQVYRDLAGNLHADVRQNRPIARLTHSDTRLDTYVDAEGHTLPLSPLFTARVATVARPSGASLPSAFFQDSTGRRYLEFLRYVDEHEFWKAQVAEVFIEPSGKLSFTQQVGDQHIEFGLPENISEKFAKLMVFYRQIPSVLGWDTYHRVNVEYQNQIICE</sequence>
<name>A0A1G1SRE7_9BACT</name>
<evidence type="ECO:0000313" key="1">
    <source>
        <dbReference type="EMBL" id="OGX81178.1"/>
    </source>
</evidence>
<evidence type="ECO:0000313" key="2">
    <source>
        <dbReference type="Proteomes" id="UP000176294"/>
    </source>
</evidence>